<dbReference type="InterPro" id="IPR008557">
    <property type="entry name" value="PhoX"/>
</dbReference>
<sequence>MEHRSLSRPPAAGAGALAFSGSLWRGAALTSAALTDLASPYGPLGPPDAGGVALPEGFTARVVARSRRTVTGTAFTWHDAPDGGACFPDGTGWIYVSNAEVGAGGGGASALRFGPGGNITSAYTILSGTSRNCGGGATPWSTWLSCEETAAGHVWETSPWGGPAVRRPAMGRFNHEAAAADPVREVVYLTEDEPDGGFYRFVPDAWGDLSSGTLQVLAAGAATSGTFTWEAVPDPGGSPRAVREQVPGMKAFDGGEGCHCAGGAVWFTTKGDGRVWRVDLLGGTYALACDGGVAVPGRGPLARLDGIIGSSSGDLYVTEDGGAMEIRVITPDGGVSVFLRVSGQSASELCGAAFNPAGDRMYFSSQRGTSGSPSGGITYEVRGPFRT</sequence>
<dbReference type="Gene3D" id="2.120.10.30">
    <property type="entry name" value="TolB, C-terminal domain"/>
    <property type="match status" value="1"/>
</dbReference>
<name>A0A7K1L041_9ACTN</name>
<dbReference type="InterPro" id="IPR011042">
    <property type="entry name" value="6-blade_b-propeller_TolB-like"/>
</dbReference>
<evidence type="ECO:0000313" key="2">
    <source>
        <dbReference type="Proteomes" id="UP000432015"/>
    </source>
</evidence>
<dbReference type="PANTHER" id="PTHR35399">
    <property type="entry name" value="SLR8030 PROTEIN"/>
    <property type="match status" value="1"/>
</dbReference>
<dbReference type="Proteomes" id="UP000432015">
    <property type="component" value="Unassembled WGS sequence"/>
</dbReference>
<accession>A0A7K1L041</accession>
<keyword evidence="2" id="KW-1185">Reference proteome</keyword>
<dbReference type="Pfam" id="PF05787">
    <property type="entry name" value="PhoX"/>
    <property type="match status" value="2"/>
</dbReference>
<evidence type="ECO:0000313" key="1">
    <source>
        <dbReference type="EMBL" id="MUN37635.1"/>
    </source>
</evidence>
<dbReference type="PANTHER" id="PTHR35399:SF4">
    <property type="entry name" value="MEMBRANE PROTEIN"/>
    <property type="match status" value="1"/>
</dbReference>
<gene>
    <name evidence="1" type="ORF">GNZ18_13605</name>
</gene>
<dbReference type="EMBL" id="WOFH01000004">
    <property type="protein sequence ID" value="MUN37635.1"/>
    <property type="molecule type" value="Genomic_DNA"/>
</dbReference>
<dbReference type="RefSeq" id="WP_156216749.1">
    <property type="nucleotide sequence ID" value="NZ_WOFH01000004.1"/>
</dbReference>
<protein>
    <submittedName>
        <fullName evidence="1">DUF839 domain-containing protein</fullName>
    </submittedName>
</protein>
<dbReference type="SUPFAM" id="SSF63825">
    <property type="entry name" value="YWTD domain"/>
    <property type="match status" value="1"/>
</dbReference>
<comment type="caution">
    <text evidence="1">The sequence shown here is derived from an EMBL/GenBank/DDBJ whole genome shotgun (WGS) entry which is preliminary data.</text>
</comment>
<dbReference type="AlphaFoldDB" id="A0A7K1L041"/>
<organism evidence="1 2">
    <name type="scientific">Actinomadura litoris</name>
    <dbReference type="NCBI Taxonomy" id="2678616"/>
    <lineage>
        <taxon>Bacteria</taxon>
        <taxon>Bacillati</taxon>
        <taxon>Actinomycetota</taxon>
        <taxon>Actinomycetes</taxon>
        <taxon>Streptosporangiales</taxon>
        <taxon>Thermomonosporaceae</taxon>
        <taxon>Actinomadura</taxon>
    </lineage>
</organism>
<reference evidence="1 2" key="1">
    <citation type="submission" date="2019-11" db="EMBL/GenBank/DDBJ databases">
        <authorList>
            <person name="Cao P."/>
        </authorList>
    </citation>
    <scope>NUCLEOTIDE SEQUENCE [LARGE SCALE GENOMIC DNA]</scope>
    <source>
        <strain evidence="1 2">NEAU-AAG5</strain>
    </source>
</reference>
<proteinExistence type="predicted"/>